<protein>
    <submittedName>
        <fullName evidence="1">Uncharacterized protein</fullName>
    </submittedName>
</protein>
<dbReference type="Proteomes" id="UP000559182">
    <property type="component" value="Unassembled WGS sequence"/>
</dbReference>
<keyword evidence="2" id="KW-1185">Reference proteome</keyword>
<proteinExistence type="predicted"/>
<gene>
    <name evidence="1" type="ORF">FHU39_001546</name>
</gene>
<comment type="caution">
    <text evidence="1">The sequence shown here is derived from an EMBL/GenBank/DDBJ whole genome shotgun (WGS) entry which is preliminary data.</text>
</comment>
<evidence type="ECO:0000313" key="2">
    <source>
        <dbReference type="Proteomes" id="UP000559182"/>
    </source>
</evidence>
<dbReference type="AlphaFoldDB" id="A0A839NAA6"/>
<accession>A0A839NAA6</accession>
<organism evidence="1 2">
    <name type="scientific">Flexivirga oryzae</name>
    <dbReference type="NCBI Taxonomy" id="1794944"/>
    <lineage>
        <taxon>Bacteria</taxon>
        <taxon>Bacillati</taxon>
        <taxon>Actinomycetota</taxon>
        <taxon>Actinomycetes</taxon>
        <taxon>Micrococcales</taxon>
        <taxon>Dermacoccaceae</taxon>
        <taxon>Flexivirga</taxon>
    </lineage>
</organism>
<name>A0A839NAA6_9MICO</name>
<sequence>MGVPVNVVGRVAAVLRVVSAAEGAGVTTSQVSSRPGWLGRPHTDY</sequence>
<dbReference type="EMBL" id="JACHVQ010000001">
    <property type="protein sequence ID" value="MBB2891562.1"/>
    <property type="molecule type" value="Genomic_DNA"/>
</dbReference>
<reference evidence="1 2" key="1">
    <citation type="submission" date="2020-08" db="EMBL/GenBank/DDBJ databases">
        <title>Sequencing the genomes of 1000 actinobacteria strains.</title>
        <authorList>
            <person name="Klenk H.-P."/>
        </authorList>
    </citation>
    <scope>NUCLEOTIDE SEQUENCE [LARGE SCALE GENOMIC DNA]</scope>
    <source>
        <strain evidence="1 2">DSM 105369</strain>
    </source>
</reference>
<evidence type="ECO:0000313" key="1">
    <source>
        <dbReference type="EMBL" id="MBB2891562.1"/>
    </source>
</evidence>